<dbReference type="Proteomes" id="UP001056120">
    <property type="component" value="Linkage Group LG17"/>
</dbReference>
<accession>A0ACB9EVH1</accession>
<reference evidence="1 2" key="2">
    <citation type="journal article" date="2022" name="Mol. Ecol. Resour.">
        <title>The genomes of chicory, endive, great burdock and yacon provide insights into Asteraceae paleo-polyploidization history and plant inulin production.</title>
        <authorList>
            <person name="Fan W."/>
            <person name="Wang S."/>
            <person name="Wang H."/>
            <person name="Wang A."/>
            <person name="Jiang F."/>
            <person name="Liu H."/>
            <person name="Zhao H."/>
            <person name="Xu D."/>
            <person name="Zhang Y."/>
        </authorList>
    </citation>
    <scope>NUCLEOTIDE SEQUENCE [LARGE SCALE GENOMIC DNA]</scope>
    <source>
        <strain evidence="2">cv. Yunnan</strain>
        <tissue evidence="1">Leaves</tissue>
    </source>
</reference>
<evidence type="ECO:0000313" key="1">
    <source>
        <dbReference type="EMBL" id="KAI3762721.1"/>
    </source>
</evidence>
<comment type="caution">
    <text evidence="1">The sequence shown here is derived from an EMBL/GenBank/DDBJ whole genome shotgun (WGS) entry which is preliminary data.</text>
</comment>
<gene>
    <name evidence="1" type="ORF">L1987_53162</name>
</gene>
<dbReference type="EMBL" id="CM042034">
    <property type="protein sequence ID" value="KAI3762721.1"/>
    <property type="molecule type" value="Genomic_DNA"/>
</dbReference>
<evidence type="ECO:0000313" key="2">
    <source>
        <dbReference type="Proteomes" id="UP001056120"/>
    </source>
</evidence>
<name>A0ACB9EVH1_9ASTR</name>
<protein>
    <submittedName>
        <fullName evidence="1">Uncharacterized protein</fullName>
    </submittedName>
</protein>
<organism evidence="1 2">
    <name type="scientific">Smallanthus sonchifolius</name>
    <dbReference type="NCBI Taxonomy" id="185202"/>
    <lineage>
        <taxon>Eukaryota</taxon>
        <taxon>Viridiplantae</taxon>
        <taxon>Streptophyta</taxon>
        <taxon>Embryophyta</taxon>
        <taxon>Tracheophyta</taxon>
        <taxon>Spermatophyta</taxon>
        <taxon>Magnoliopsida</taxon>
        <taxon>eudicotyledons</taxon>
        <taxon>Gunneridae</taxon>
        <taxon>Pentapetalae</taxon>
        <taxon>asterids</taxon>
        <taxon>campanulids</taxon>
        <taxon>Asterales</taxon>
        <taxon>Asteraceae</taxon>
        <taxon>Asteroideae</taxon>
        <taxon>Heliantheae alliance</taxon>
        <taxon>Millerieae</taxon>
        <taxon>Smallanthus</taxon>
    </lineage>
</organism>
<proteinExistence type="predicted"/>
<reference evidence="2" key="1">
    <citation type="journal article" date="2022" name="Mol. Ecol. Resour.">
        <title>The genomes of chicory, endive, great burdock and yacon provide insights into Asteraceae palaeo-polyploidization history and plant inulin production.</title>
        <authorList>
            <person name="Fan W."/>
            <person name="Wang S."/>
            <person name="Wang H."/>
            <person name="Wang A."/>
            <person name="Jiang F."/>
            <person name="Liu H."/>
            <person name="Zhao H."/>
            <person name="Xu D."/>
            <person name="Zhang Y."/>
        </authorList>
    </citation>
    <scope>NUCLEOTIDE SEQUENCE [LARGE SCALE GENOMIC DNA]</scope>
    <source>
        <strain evidence="2">cv. Yunnan</strain>
    </source>
</reference>
<sequence>MSIYFIGHVDSASLLLVSLWSDIVNALHLKYIVMFATVLTVIRMWKMSLLGERLLKLLWNSIKMHSGIKLLTVHMQIVRIYRKQMLPL</sequence>
<keyword evidence="2" id="KW-1185">Reference proteome</keyword>